<feature type="region of interest" description="Disordered" evidence="1">
    <location>
        <begin position="1"/>
        <end position="123"/>
    </location>
</feature>
<feature type="compositionally biased region" description="Low complexity" evidence="1">
    <location>
        <begin position="20"/>
        <end position="30"/>
    </location>
</feature>
<dbReference type="PANTHER" id="PTHR13507">
    <property type="entry name" value="PRKR-INTERACTING PROTEIN 1"/>
    <property type="match status" value="1"/>
</dbReference>
<sequence length="239" mass="25642">MNAQQFELPAGRFDAPKDPAPAASGASGASDRGRGRGEPRNNASGAADNARRPAAATGGGHVGPATAADAQRRQLDALMKHPEREIVLPAAPSKHRAPRGPKDLIHHVAGSTAGAGSGEFHVYRNAKRREEARLRALDEMSEAERADYEFHARAQQFKEEEAAALAKKRSKRQRKKQLQQLRNKKARQEGGQKTGGERATNEDDDDDDEDDSEEEEEGEGGPAEPEAAAASILKPSTSD</sequence>
<keyword evidence="3" id="KW-1185">Reference proteome</keyword>
<feature type="compositionally biased region" description="Low complexity" evidence="1">
    <location>
        <begin position="222"/>
        <end position="231"/>
    </location>
</feature>
<proteinExistence type="predicted"/>
<dbReference type="eggNOG" id="KOG4055">
    <property type="taxonomic scope" value="Eukaryota"/>
</dbReference>
<protein>
    <recommendedName>
        <fullName evidence="4">DUF1168 domain-containing protein</fullName>
    </recommendedName>
</protein>
<gene>
    <name evidence="2" type="ORF">CAOG_006314</name>
</gene>
<dbReference type="STRING" id="595528.A0A0D2VWG4"/>
<evidence type="ECO:0000256" key="1">
    <source>
        <dbReference type="SAM" id="MobiDB-lite"/>
    </source>
</evidence>
<dbReference type="InterPro" id="IPR009548">
    <property type="entry name" value="Prkrip1"/>
</dbReference>
<feature type="compositionally biased region" description="Low complexity" evidence="1">
    <location>
        <begin position="43"/>
        <end position="56"/>
    </location>
</feature>
<dbReference type="AlphaFoldDB" id="A0A0D2VWG4"/>
<dbReference type="GO" id="GO:0004860">
    <property type="term" value="F:protein kinase inhibitor activity"/>
    <property type="evidence" value="ECO:0007669"/>
    <property type="project" value="TreeGrafter"/>
</dbReference>
<organism evidence="2 3">
    <name type="scientific">Capsaspora owczarzaki (strain ATCC 30864)</name>
    <dbReference type="NCBI Taxonomy" id="595528"/>
    <lineage>
        <taxon>Eukaryota</taxon>
        <taxon>Filasterea</taxon>
        <taxon>Capsaspora</taxon>
    </lineage>
</organism>
<evidence type="ECO:0000313" key="2">
    <source>
        <dbReference type="EMBL" id="KJE95922.1"/>
    </source>
</evidence>
<dbReference type="RefSeq" id="XP_004345063.1">
    <property type="nucleotide sequence ID" value="XM_004345013.2"/>
</dbReference>
<evidence type="ECO:0000313" key="3">
    <source>
        <dbReference type="Proteomes" id="UP000008743"/>
    </source>
</evidence>
<dbReference type="GO" id="GO:0019901">
    <property type="term" value="F:protein kinase binding"/>
    <property type="evidence" value="ECO:0007669"/>
    <property type="project" value="TreeGrafter"/>
</dbReference>
<feature type="region of interest" description="Disordered" evidence="1">
    <location>
        <begin position="161"/>
        <end position="239"/>
    </location>
</feature>
<feature type="compositionally biased region" description="Basic residues" evidence="1">
    <location>
        <begin position="166"/>
        <end position="185"/>
    </location>
</feature>
<name>A0A0D2VWG4_CAPO3</name>
<dbReference type="PhylomeDB" id="A0A0D2VWG4"/>
<reference evidence="3" key="1">
    <citation type="submission" date="2011-02" db="EMBL/GenBank/DDBJ databases">
        <title>The Genome Sequence of Capsaspora owczarzaki ATCC 30864.</title>
        <authorList>
            <person name="Russ C."/>
            <person name="Cuomo C."/>
            <person name="Burger G."/>
            <person name="Gray M.W."/>
            <person name="Holland P.W.H."/>
            <person name="King N."/>
            <person name="Lang F.B.F."/>
            <person name="Roger A.J."/>
            <person name="Ruiz-Trillo I."/>
            <person name="Young S.K."/>
            <person name="Zeng Q."/>
            <person name="Gargeya S."/>
            <person name="Alvarado L."/>
            <person name="Berlin A."/>
            <person name="Chapman S.B."/>
            <person name="Chen Z."/>
            <person name="Freedman E."/>
            <person name="Gellesch M."/>
            <person name="Goldberg J."/>
            <person name="Griggs A."/>
            <person name="Gujja S."/>
            <person name="Heilman E."/>
            <person name="Heiman D."/>
            <person name="Howarth C."/>
            <person name="Mehta T."/>
            <person name="Neiman D."/>
            <person name="Pearson M."/>
            <person name="Roberts A."/>
            <person name="Saif S."/>
            <person name="Shea T."/>
            <person name="Shenoy N."/>
            <person name="Sisk P."/>
            <person name="Stolte C."/>
            <person name="Sykes S."/>
            <person name="White J."/>
            <person name="Yandava C."/>
            <person name="Haas B."/>
            <person name="Nusbaum C."/>
            <person name="Birren B."/>
        </authorList>
    </citation>
    <scope>NUCLEOTIDE SEQUENCE</scope>
    <source>
        <strain evidence="3">ATCC 30864</strain>
    </source>
</reference>
<feature type="compositionally biased region" description="Basic and acidic residues" evidence="1">
    <location>
        <begin position="186"/>
        <end position="201"/>
    </location>
</feature>
<evidence type="ECO:0008006" key="4">
    <source>
        <dbReference type="Google" id="ProtNLM"/>
    </source>
</evidence>
<dbReference type="PANTHER" id="PTHR13507:SF0">
    <property type="entry name" value="PRKR-INTERACTING PROTEIN 1"/>
    <property type="match status" value="1"/>
</dbReference>
<feature type="compositionally biased region" description="Basic and acidic residues" evidence="1">
    <location>
        <begin position="70"/>
        <end position="86"/>
    </location>
</feature>
<dbReference type="EMBL" id="KE346370">
    <property type="protein sequence ID" value="KJE95922.1"/>
    <property type="molecule type" value="Genomic_DNA"/>
</dbReference>
<dbReference type="InParanoid" id="A0A0D2VWG4"/>
<dbReference type="GO" id="GO:0003725">
    <property type="term" value="F:double-stranded RNA binding"/>
    <property type="evidence" value="ECO:0007669"/>
    <property type="project" value="InterPro"/>
</dbReference>
<dbReference type="OrthoDB" id="10067079at2759"/>
<accession>A0A0D2VWG4</accession>
<dbReference type="Pfam" id="PF06658">
    <property type="entry name" value="DUF1168"/>
    <property type="match status" value="1"/>
</dbReference>
<dbReference type="GO" id="GO:0005730">
    <property type="term" value="C:nucleolus"/>
    <property type="evidence" value="ECO:0007669"/>
    <property type="project" value="TreeGrafter"/>
</dbReference>
<feature type="compositionally biased region" description="Acidic residues" evidence="1">
    <location>
        <begin position="202"/>
        <end position="219"/>
    </location>
</feature>
<dbReference type="Proteomes" id="UP000008743">
    <property type="component" value="Unassembled WGS sequence"/>
</dbReference>